<dbReference type="InterPro" id="IPR006680">
    <property type="entry name" value="Amidohydro-rel"/>
</dbReference>
<dbReference type="InterPro" id="IPR032466">
    <property type="entry name" value="Metal_Hydrolase"/>
</dbReference>
<dbReference type="PANTHER" id="PTHR11113:SF14">
    <property type="entry name" value="N-ACETYLGLUCOSAMINE-6-PHOSPHATE DEACETYLASE"/>
    <property type="match status" value="1"/>
</dbReference>
<dbReference type="SUPFAM" id="SSF51556">
    <property type="entry name" value="Metallo-dependent hydrolases"/>
    <property type="match status" value="1"/>
</dbReference>
<evidence type="ECO:0000256" key="5">
    <source>
        <dbReference type="ARBA" id="ARBA00022801"/>
    </source>
</evidence>
<comment type="cofactor">
    <cofactor evidence="9">
        <name>a divalent metal cation</name>
        <dbReference type="ChEBI" id="CHEBI:60240"/>
    </cofactor>
    <text evidence="9">Binds 1 divalent metal cation per subunit.</text>
</comment>
<name>A0A9W9G3Q9_9EURO</name>
<keyword evidence="12" id="KW-1185">Reference proteome</keyword>
<dbReference type="Pfam" id="PF01979">
    <property type="entry name" value="Amidohydro_1"/>
    <property type="match status" value="1"/>
</dbReference>
<keyword evidence="5" id="KW-0378">Hydrolase</keyword>
<dbReference type="InterPro" id="IPR011059">
    <property type="entry name" value="Metal-dep_hydrolase_composite"/>
</dbReference>
<dbReference type="PIRSF" id="PIRSF038994">
    <property type="entry name" value="NagA"/>
    <property type="match status" value="1"/>
</dbReference>
<feature type="binding site" evidence="9">
    <location>
        <position position="228"/>
    </location>
    <ligand>
        <name>Zn(2+)</name>
        <dbReference type="ChEBI" id="CHEBI:29105"/>
    </ligand>
</feature>
<evidence type="ECO:0000256" key="2">
    <source>
        <dbReference type="ARBA" id="ARBA00011899"/>
    </source>
</evidence>
<dbReference type="GO" id="GO:0008448">
    <property type="term" value="F:N-acetylglucosamine-6-phosphate deacetylase activity"/>
    <property type="evidence" value="ECO:0007669"/>
    <property type="project" value="UniProtKB-EC"/>
</dbReference>
<reference evidence="11" key="2">
    <citation type="journal article" date="2023" name="IMA Fungus">
        <title>Comparative genomic study of the Penicillium genus elucidates a diverse pangenome and 15 lateral gene transfer events.</title>
        <authorList>
            <person name="Petersen C."/>
            <person name="Sorensen T."/>
            <person name="Nielsen M.R."/>
            <person name="Sondergaard T.E."/>
            <person name="Sorensen J.L."/>
            <person name="Fitzpatrick D.A."/>
            <person name="Frisvad J.C."/>
            <person name="Nielsen K.L."/>
        </authorList>
    </citation>
    <scope>NUCLEOTIDE SEQUENCE</scope>
    <source>
        <strain evidence="11">IBT 30761</strain>
    </source>
</reference>
<feature type="binding site" evidence="9">
    <location>
        <position position="145"/>
    </location>
    <ligand>
        <name>Zn(2+)</name>
        <dbReference type="ChEBI" id="CHEBI:29105"/>
    </ligand>
</feature>
<comment type="caution">
    <text evidence="11">The sequence shown here is derived from an EMBL/GenBank/DDBJ whole genome shotgun (WGS) entry which is preliminary data.</text>
</comment>
<feature type="domain" description="Amidohydrolase-related" evidence="10">
    <location>
        <begin position="56"/>
        <end position="417"/>
    </location>
</feature>
<evidence type="ECO:0000256" key="6">
    <source>
        <dbReference type="ARBA" id="ARBA00023277"/>
    </source>
</evidence>
<proteinExistence type="inferred from homology"/>
<sequence length="446" mass="48047">MSHLIHLVNARLVDGDQLVSKSLWIDSIAGVFIPPPLPDPASSVAAATSIDLQGRIVSPGFIDLQINGAYGFDFSEDATEEVEGKSYTQRYRDVRRKLIATGTTSFLPTMTSQLPQRYHRNLPLLGPSKSRDPFDGAESLGAHCEGPFFAHNRMGVHLPDAIISSGKTSEPTHVFETYGMNNLFDESYSFDGSISSNVRMITMAPERPGALDTITELSQKGIVMCIGHMAADYKQARAGIEVGATMITHLYNQMNPLHHRGPGPLGILGGAGDINPETEAKILGEGTSNTRPYFGIIADGHHVHPASVRLAHLMHPDGLILVTDALLLLGDEDGTIDWLTRRLTKKGISVTLEGTDIIAGSCVTLLQCINNFRKWTGASIPATLQAVTSRPAAVLKLGHVKGTLQAGADADFVVLSENHVPGQPASDLVVDEVWNFGTKVFDRNTS</sequence>
<dbReference type="Proteomes" id="UP001149074">
    <property type="component" value="Unassembled WGS sequence"/>
</dbReference>
<evidence type="ECO:0000256" key="7">
    <source>
        <dbReference type="ARBA" id="ARBA00047647"/>
    </source>
</evidence>
<dbReference type="EMBL" id="JAPQKI010000002">
    <property type="protein sequence ID" value="KAJ5111581.1"/>
    <property type="molecule type" value="Genomic_DNA"/>
</dbReference>
<dbReference type="InterPro" id="IPR003764">
    <property type="entry name" value="GlcNAc_6-P_deAcase"/>
</dbReference>
<dbReference type="GeneID" id="81353589"/>
<accession>A0A9W9G3Q9</accession>
<comment type="similarity">
    <text evidence="1">Belongs to the metallo-dependent hydrolases superfamily. NagA family.</text>
</comment>
<dbReference type="Gene3D" id="3.20.20.140">
    <property type="entry name" value="Metal-dependent hydrolases"/>
    <property type="match status" value="1"/>
</dbReference>
<evidence type="ECO:0000256" key="3">
    <source>
        <dbReference type="ARBA" id="ARBA00018029"/>
    </source>
</evidence>
<protein>
    <recommendedName>
        <fullName evidence="3">N-acetylglucosamine-6-phosphate deacetylase</fullName>
        <ecNumber evidence="2">3.5.1.25</ecNumber>
    </recommendedName>
</protein>
<dbReference type="SUPFAM" id="SSF51338">
    <property type="entry name" value="Composite domain of metallo-dependent hydrolases"/>
    <property type="match status" value="1"/>
</dbReference>
<feature type="active site" description="Proton donor/acceptor" evidence="8">
    <location>
        <position position="324"/>
    </location>
</feature>
<keyword evidence="4 9" id="KW-0479">Metal-binding</keyword>
<dbReference type="RefSeq" id="XP_056479651.1">
    <property type="nucleotide sequence ID" value="XM_056614610.1"/>
</dbReference>
<dbReference type="GO" id="GO:0006046">
    <property type="term" value="P:N-acetylglucosamine catabolic process"/>
    <property type="evidence" value="ECO:0007669"/>
    <property type="project" value="TreeGrafter"/>
</dbReference>
<reference evidence="11" key="1">
    <citation type="submission" date="2022-11" db="EMBL/GenBank/DDBJ databases">
        <authorList>
            <person name="Petersen C."/>
        </authorList>
    </citation>
    <scope>NUCLEOTIDE SEQUENCE</scope>
    <source>
        <strain evidence="11">IBT 30761</strain>
    </source>
</reference>
<evidence type="ECO:0000256" key="4">
    <source>
        <dbReference type="ARBA" id="ARBA00022723"/>
    </source>
</evidence>
<dbReference type="OrthoDB" id="10264777at2759"/>
<dbReference type="EC" id="3.5.1.25" evidence="2"/>
<comment type="catalytic activity">
    <reaction evidence="7">
        <text>N-acetyl-D-glucosamine 6-phosphate + H2O = D-glucosamine 6-phosphate + acetate</text>
        <dbReference type="Rhea" id="RHEA:22936"/>
        <dbReference type="ChEBI" id="CHEBI:15377"/>
        <dbReference type="ChEBI" id="CHEBI:30089"/>
        <dbReference type="ChEBI" id="CHEBI:57513"/>
        <dbReference type="ChEBI" id="CHEBI:58725"/>
        <dbReference type="EC" id="3.5.1.25"/>
    </reaction>
</comment>
<gene>
    <name evidence="11" type="ORF">N7532_002116</name>
</gene>
<feature type="binding site" evidence="9">
    <location>
        <position position="249"/>
    </location>
    <ligand>
        <name>Zn(2+)</name>
        <dbReference type="ChEBI" id="CHEBI:29105"/>
    </ligand>
</feature>
<dbReference type="PANTHER" id="PTHR11113">
    <property type="entry name" value="N-ACETYLGLUCOSAMINE-6-PHOSPHATE DEACETYLASE"/>
    <property type="match status" value="1"/>
</dbReference>
<dbReference type="AlphaFoldDB" id="A0A9W9G3Q9"/>
<evidence type="ECO:0000256" key="8">
    <source>
        <dbReference type="PIRSR" id="PIRSR038994-1"/>
    </source>
</evidence>
<organism evidence="11 12">
    <name type="scientific">Penicillium argentinense</name>
    <dbReference type="NCBI Taxonomy" id="1131581"/>
    <lineage>
        <taxon>Eukaryota</taxon>
        <taxon>Fungi</taxon>
        <taxon>Dikarya</taxon>
        <taxon>Ascomycota</taxon>
        <taxon>Pezizomycotina</taxon>
        <taxon>Eurotiomycetes</taxon>
        <taxon>Eurotiomycetidae</taxon>
        <taxon>Eurotiales</taxon>
        <taxon>Aspergillaceae</taxon>
        <taxon>Penicillium</taxon>
    </lineage>
</organism>
<evidence type="ECO:0000259" key="10">
    <source>
        <dbReference type="Pfam" id="PF01979"/>
    </source>
</evidence>
<dbReference type="GO" id="GO:0046872">
    <property type="term" value="F:metal ion binding"/>
    <property type="evidence" value="ECO:0007669"/>
    <property type="project" value="UniProtKB-KW"/>
</dbReference>
<evidence type="ECO:0000256" key="9">
    <source>
        <dbReference type="PIRSR" id="PIRSR038994-3"/>
    </source>
</evidence>
<evidence type="ECO:0000313" key="11">
    <source>
        <dbReference type="EMBL" id="KAJ5111581.1"/>
    </source>
</evidence>
<evidence type="ECO:0000313" key="12">
    <source>
        <dbReference type="Proteomes" id="UP001149074"/>
    </source>
</evidence>
<keyword evidence="6" id="KW-0119">Carbohydrate metabolism</keyword>
<evidence type="ECO:0000256" key="1">
    <source>
        <dbReference type="ARBA" id="ARBA00010716"/>
    </source>
</evidence>